<gene>
    <name evidence="3" type="ORF">EHS25_005124</name>
</gene>
<reference evidence="3 4" key="1">
    <citation type="submission" date="2018-11" db="EMBL/GenBank/DDBJ databases">
        <title>Genome sequence of Saitozyma podzolica DSM 27192.</title>
        <authorList>
            <person name="Aliyu H."/>
            <person name="Gorte O."/>
            <person name="Ochsenreither K."/>
        </authorList>
    </citation>
    <scope>NUCLEOTIDE SEQUENCE [LARGE SCALE GENOMIC DNA]</scope>
    <source>
        <strain evidence="3 4">DSM 27192</strain>
    </source>
</reference>
<dbReference type="Proteomes" id="UP000279259">
    <property type="component" value="Unassembled WGS sequence"/>
</dbReference>
<accession>A0A427Y2K3</accession>
<evidence type="ECO:0000259" key="2">
    <source>
        <dbReference type="PROSITE" id="PS50097"/>
    </source>
</evidence>
<dbReference type="EMBL" id="RSCD01000021">
    <property type="protein sequence ID" value="RSH85317.1"/>
    <property type="molecule type" value="Genomic_DNA"/>
</dbReference>
<protein>
    <recommendedName>
        <fullName evidence="2">BTB domain-containing protein</fullName>
    </recommendedName>
</protein>
<evidence type="ECO:0000313" key="4">
    <source>
        <dbReference type="Proteomes" id="UP000279259"/>
    </source>
</evidence>
<evidence type="ECO:0000256" key="1">
    <source>
        <dbReference type="SAM" id="MobiDB-lite"/>
    </source>
</evidence>
<dbReference type="SUPFAM" id="SSF54695">
    <property type="entry name" value="POZ domain"/>
    <property type="match status" value="1"/>
</dbReference>
<feature type="region of interest" description="Disordered" evidence="1">
    <location>
        <begin position="1"/>
        <end position="25"/>
    </location>
</feature>
<dbReference type="CDD" id="cd18186">
    <property type="entry name" value="BTB_POZ_ZBTB_KLHL-like"/>
    <property type="match status" value="1"/>
</dbReference>
<dbReference type="Pfam" id="PF00651">
    <property type="entry name" value="BTB"/>
    <property type="match status" value="1"/>
</dbReference>
<feature type="domain" description="BTB" evidence="2">
    <location>
        <begin position="33"/>
        <end position="102"/>
    </location>
</feature>
<comment type="caution">
    <text evidence="3">The sequence shown here is derived from an EMBL/GenBank/DDBJ whole genome shotgun (WGS) entry which is preliminary data.</text>
</comment>
<dbReference type="AlphaFoldDB" id="A0A427Y2K3"/>
<dbReference type="Gene3D" id="3.30.710.10">
    <property type="entry name" value="Potassium Channel Kv1.1, Chain A"/>
    <property type="match status" value="1"/>
</dbReference>
<keyword evidence="4" id="KW-1185">Reference proteome</keyword>
<evidence type="ECO:0000313" key="3">
    <source>
        <dbReference type="EMBL" id="RSH85317.1"/>
    </source>
</evidence>
<proteinExistence type="predicted"/>
<name>A0A427Y2K3_9TREE</name>
<sequence length="235" mass="26484">MVKRQSNPTRIENIEEMSASKGEQRVHERYNVGDIELVSSDDVLFRVKAMYLAVGSRVFRNMFEDDNKNAGPITLTDEICETSTVLEVFLDLLHGGSLPLLIEGTNTHIQAVIALARKYDCPGMLYTLNSVLRGAVLDYRFDKVDLFIALSHFEDVSGCAEAIRRHGHNHIEKTARRGSSTLTQPLPDLAWANPAAWNYERASRANFRFLFALFRAVYTVTPLLYTATRITTTAK</sequence>
<dbReference type="STRING" id="1890683.A0A427Y2K3"/>
<dbReference type="InterPro" id="IPR000210">
    <property type="entry name" value="BTB/POZ_dom"/>
</dbReference>
<feature type="compositionally biased region" description="Polar residues" evidence="1">
    <location>
        <begin position="1"/>
        <end position="10"/>
    </location>
</feature>
<organism evidence="3 4">
    <name type="scientific">Saitozyma podzolica</name>
    <dbReference type="NCBI Taxonomy" id="1890683"/>
    <lineage>
        <taxon>Eukaryota</taxon>
        <taxon>Fungi</taxon>
        <taxon>Dikarya</taxon>
        <taxon>Basidiomycota</taxon>
        <taxon>Agaricomycotina</taxon>
        <taxon>Tremellomycetes</taxon>
        <taxon>Tremellales</taxon>
        <taxon>Trimorphomycetaceae</taxon>
        <taxon>Saitozyma</taxon>
    </lineage>
</organism>
<dbReference type="PROSITE" id="PS50097">
    <property type="entry name" value="BTB"/>
    <property type="match status" value="1"/>
</dbReference>
<dbReference type="InterPro" id="IPR011333">
    <property type="entry name" value="SKP1/BTB/POZ_sf"/>
</dbReference>
<dbReference type="OrthoDB" id="2574774at2759"/>